<comment type="subcellular location">
    <subcellularLocation>
        <location evidence="1">Membrane</location>
        <topology evidence="1">Single-pass membrane protein</topology>
    </subcellularLocation>
</comment>
<evidence type="ECO:0000259" key="14">
    <source>
        <dbReference type="PROSITE" id="PS50011"/>
    </source>
</evidence>
<keyword evidence="8 12" id="KW-0067">ATP-binding</keyword>
<dbReference type="CDD" id="cd14066">
    <property type="entry name" value="STKc_IRAK"/>
    <property type="match status" value="1"/>
</dbReference>
<dbReference type="InterPro" id="IPR017441">
    <property type="entry name" value="Protein_kinase_ATP_BS"/>
</dbReference>
<keyword evidence="16" id="KW-1185">Reference proteome</keyword>
<evidence type="ECO:0000256" key="13">
    <source>
        <dbReference type="RuleBase" id="RU000304"/>
    </source>
</evidence>
<gene>
    <name evidence="15" type="ORF">HanXRQr2_Chr14g0624481</name>
</gene>
<dbReference type="GO" id="GO:0004674">
    <property type="term" value="F:protein serine/threonine kinase activity"/>
    <property type="evidence" value="ECO:0007669"/>
    <property type="project" value="UniProtKB-KW"/>
</dbReference>
<dbReference type="InterPro" id="IPR000719">
    <property type="entry name" value="Prot_kinase_dom"/>
</dbReference>
<evidence type="ECO:0000256" key="4">
    <source>
        <dbReference type="ARBA" id="ARBA00022679"/>
    </source>
</evidence>
<evidence type="ECO:0000256" key="1">
    <source>
        <dbReference type="ARBA" id="ARBA00004167"/>
    </source>
</evidence>
<dbReference type="AlphaFoldDB" id="A0A9K3E5L0"/>
<keyword evidence="3" id="KW-0597">Phosphoprotein</keyword>
<keyword evidence="2 13" id="KW-0723">Serine/threonine-protein kinase</keyword>
<keyword evidence="10" id="KW-0472">Membrane</keyword>
<dbReference type="InterPro" id="IPR001245">
    <property type="entry name" value="Ser-Thr/Tyr_kinase_cat_dom"/>
</dbReference>
<dbReference type="PROSITE" id="PS00108">
    <property type="entry name" value="PROTEIN_KINASE_ST"/>
    <property type="match status" value="1"/>
</dbReference>
<evidence type="ECO:0000256" key="6">
    <source>
        <dbReference type="ARBA" id="ARBA00022741"/>
    </source>
</evidence>
<keyword evidence="5" id="KW-0812">Transmembrane</keyword>
<keyword evidence="9" id="KW-1133">Transmembrane helix</keyword>
<dbReference type="GO" id="GO:0004714">
    <property type="term" value="F:transmembrane receptor protein tyrosine kinase activity"/>
    <property type="evidence" value="ECO:0007669"/>
    <property type="project" value="InterPro"/>
</dbReference>
<dbReference type="SUPFAM" id="SSF56112">
    <property type="entry name" value="Protein kinase-like (PK-like)"/>
    <property type="match status" value="1"/>
</dbReference>
<feature type="domain" description="Protein kinase" evidence="14">
    <location>
        <begin position="35"/>
        <end position="314"/>
    </location>
</feature>
<dbReference type="PANTHER" id="PTHR27003:SF328">
    <property type="entry name" value="PROTEIN KINASE DOMAIN-CONTAINING PROTEIN"/>
    <property type="match status" value="1"/>
</dbReference>
<evidence type="ECO:0000256" key="9">
    <source>
        <dbReference type="ARBA" id="ARBA00022989"/>
    </source>
</evidence>
<dbReference type="GO" id="GO:0005886">
    <property type="term" value="C:plasma membrane"/>
    <property type="evidence" value="ECO:0000318"/>
    <property type="project" value="GO_Central"/>
</dbReference>
<dbReference type="PANTHER" id="PTHR27003">
    <property type="entry name" value="OS07G0166700 PROTEIN"/>
    <property type="match status" value="1"/>
</dbReference>
<dbReference type="InterPro" id="IPR008271">
    <property type="entry name" value="Ser/Thr_kinase_AS"/>
</dbReference>
<dbReference type="GO" id="GO:0005524">
    <property type="term" value="F:ATP binding"/>
    <property type="evidence" value="ECO:0007669"/>
    <property type="project" value="UniProtKB-UniRule"/>
</dbReference>
<evidence type="ECO:0000256" key="12">
    <source>
        <dbReference type="PROSITE-ProRule" id="PRU10141"/>
    </source>
</evidence>
<keyword evidence="4 15" id="KW-0808">Transferase</keyword>
<evidence type="ECO:0000256" key="11">
    <source>
        <dbReference type="ARBA" id="ARBA00023170"/>
    </source>
</evidence>
<proteinExistence type="inferred from homology"/>
<name>A0A9K3E5L0_HELAN</name>
<dbReference type="FunFam" id="1.10.510.10:FF:000146">
    <property type="entry name" value="LRR receptor-like serine/threonine-protein kinase IOS1"/>
    <property type="match status" value="1"/>
</dbReference>
<dbReference type="EMBL" id="MNCJ02000329">
    <property type="protein sequence ID" value="KAF5767450.1"/>
    <property type="molecule type" value="Genomic_DNA"/>
</dbReference>
<dbReference type="Pfam" id="PF07714">
    <property type="entry name" value="PK_Tyr_Ser-Thr"/>
    <property type="match status" value="1"/>
</dbReference>
<keyword evidence="6 12" id="KW-0547">Nucleotide-binding</keyword>
<accession>A0A9K3E5L0</accession>
<evidence type="ECO:0000256" key="8">
    <source>
        <dbReference type="ARBA" id="ARBA00022840"/>
    </source>
</evidence>
<dbReference type="Gramene" id="mRNA:HanXRQr2_Chr14g0624481">
    <property type="protein sequence ID" value="CDS:HanXRQr2_Chr14g0624481.1"/>
    <property type="gene ID" value="HanXRQr2_Chr14g0624481"/>
</dbReference>
<dbReference type="InterPro" id="IPR045272">
    <property type="entry name" value="ANXUR1/2-like"/>
</dbReference>
<evidence type="ECO:0000313" key="15">
    <source>
        <dbReference type="EMBL" id="KAF5767450.1"/>
    </source>
</evidence>
<evidence type="ECO:0000256" key="10">
    <source>
        <dbReference type="ARBA" id="ARBA00023136"/>
    </source>
</evidence>
<dbReference type="Gene3D" id="1.10.510.10">
    <property type="entry name" value="Transferase(Phosphotransferase) domain 1"/>
    <property type="match status" value="1"/>
</dbReference>
<protein>
    <recommendedName>
        <fullName evidence="14">Protein kinase domain-containing protein</fullName>
    </recommendedName>
</protein>
<dbReference type="PROSITE" id="PS50011">
    <property type="entry name" value="PROTEIN_KINASE_DOM"/>
    <property type="match status" value="1"/>
</dbReference>
<evidence type="ECO:0000256" key="2">
    <source>
        <dbReference type="ARBA" id="ARBA00022527"/>
    </source>
</evidence>
<dbReference type="Proteomes" id="UP000215914">
    <property type="component" value="Unassembled WGS sequence"/>
</dbReference>
<keyword evidence="7" id="KW-0418">Kinase</keyword>
<dbReference type="GO" id="GO:0004672">
    <property type="term" value="F:protein kinase activity"/>
    <property type="evidence" value="ECO:0000318"/>
    <property type="project" value="GO_Central"/>
</dbReference>
<evidence type="ECO:0000313" key="16">
    <source>
        <dbReference type="Proteomes" id="UP000215914"/>
    </source>
</evidence>
<comment type="similarity">
    <text evidence="13">Belongs to the protein kinase superfamily.</text>
</comment>
<keyword evidence="11" id="KW-0675">Receptor</keyword>
<dbReference type="FunFam" id="3.30.200.20:FF:000039">
    <property type="entry name" value="receptor-like protein kinase FERONIA"/>
    <property type="match status" value="1"/>
</dbReference>
<comment type="caution">
    <text evidence="15">The sequence shown here is derived from an EMBL/GenBank/DDBJ whole genome shotgun (WGS) entry which is preliminary data.</text>
</comment>
<evidence type="ECO:0000256" key="3">
    <source>
        <dbReference type="ARBA" id="ARBA00022553"/>
    </source>
</evidence>
<dbReference type="InterPro" id="IPR011009">
    <property type="entry name" value="Kinase-like_dom_sf"/>
</dbReference>
<reference evidence="15" key="1">
    <citation type="journal article" date="2017" name="Nature">
        <title>The sunflower genome provides insights into oil metabolism, flowering and Asterid evolution.</title>
        <authorList>
            <person name="Badouin H."/>
            <person name="Gouzy J."/>
            <person name="Grassa C.J."/>
            <person name="Murat F."/>
            <person name="Staton S.E."/>
            <person name="Cottret L."/>
            <person name="Lelandais-Briere C."/>
            <person name="Owens G.L."/>
            <person name="Carrere S."/>
            <person name="Mayjonade B."/>
            <person name="Legrand L."/>
            <person name="Gill N."/>
            <person name="Kane N.C."/>
            <person name="Bowers J.E."/>
            <person name="Hubner S."/>
            <person name="Bellec A."/>
            <person name="Berard A."/>
            <person name="Berges H."/>
            <person name="Blanchet N."/>
            <person name="Boniface M.C."/>
            <person name="Brunel D."/>
            <person name="Catrice O."/>
            <person name="Chaidir N."/>
            <person name="Claudel C."/>
            <person name="Donnadieu C."/>
            <person name="Faraut T."/>
            <person name="Fievet G."/>
            <person name="Helmstetter N."/>
            <person name="King M."/>
            <person name="Knapp S.J."/>
            <person name="Lai Z."/>
            <person name="Le Paslier M.C."/>
            <person name="Lippi Y."/>
            <person name="Lorenzon L."/>
            <person name="Mandel J.R."/>
            <person name="Marage G."/>
            <person name="Marchand G."/>
            <person name="Marquand E."/>
            <person name="Bret-Mestries E."/>
            <person name="Morien E."/>
            <person name="Nambeesan S."/>
            <person name="Nguyen T."/>
            <person name="Pegot-Espagnet P."/>
            <person name="Pouilly N."/>
            <person name="Raftis F."/>
            <person name="Sallet E."/>
            <person name="Schiex T."/>
            <person name="Thomas J."/>
            <person name="Vandecasteele C."/>
            <person name="Vares D."/>
            <person name="Vear F."/>
            <person name="Vautrin S."/>
            <person name="Crespi M."/>
            <person name="Mangin B."/>
            <person name="Burke J.M."/>
            <person name="Salse J."/>
            <person name="Munos S."/>
            <person name="Vincourt P."/>
            <person name="Rieseberg L.H."/>
            <person name="Langlade N.B."/>
        </authorList>
    </citation>
    <scope>NUCLEOTIDE SEQUENCE</scope>
    <source>
        <tissue evidence="15">Leaves</tissue>
    </source>
</reference>
<reference evidence="15" key="2">
    <citation type="submission" date="2020-06" db="EMBL/GenBank/DDBJ databases">
        <title>Helianthus annuus Genome sequencing and assembly Release 2.</title>
        <authorList>
            <person name="Gouzy J."/>
            <person name="Langlade N."/>
            <person name="Munos S."/>
        </authorList>
    </citation>
    <scope>NUCLEOTIDE SEQUENCE</scope>
    <source>
        <tissue evidence="15">Leaves</tissue>
    </source>
</reference>
<evidence type="ECO:0000256" key="5">
    <source>
        <dbReference type="ARBA" id="ARBA00022692"/>
    </source>
</evidence>
<dbReference type="SMART" id="SM00220">
    <property type="entry name" value="S_TKc"/>
    <property type="match status" value="1"/>
</dbReference>
<organism evidence="15 16">
    <name type="scientific">Helianthus annuus</name>
    <name type="common">Common sunflower</name>
    <dbReference type="NCBI Taxonomy" id="4232"/>
    <lineage>
        <taxon>Eukaryota</taxon>
        <taxon>Viridiplantae</taxon>
        <taxon>Streptophyta</taxon>
        <taxon>Embryophyta</taxon>
        <taxon>Tracheophyta</taxon>
        <taxon>Spermatophyta</taxon>
        <taxon>Magnoliopsida</taxon>
        <taxon>eudicotyledons</taxon>
        <taxon>Gunneridae</taxon>
        <taxon>Pentapetalae</taxon>
        <taxon>asterids</taxon>
        <taxon>campanulids</taxon>
        <taxon>Asterales</taxon>
        <taxon>Asteraceae</taxon>
        <taxon>Asteroideae</taxon>
        <taxon>Heliantheae alliance</taxon>
        <taxon>Heliantheae</taxon>
        <taxon>Helianthus</taxon>
    </lineage>
</organism>
<feature type="binding site" evidence="12">
    <location>
        <position position="66"/>
    </location>
    <ligand>
        <name>ATP</name>
        <dbReference type="ChEBI" id="CHEBI:30616"/>
    </ligand>
</feature>
<dbReference type="Gene3D" id="3.30.200.20">
    <property type="entry name" value="Phosphorylase Kinase, domain 1"/>
    <property type="match status" value="1"/>
</dbReference>
<evidence type="ECO:0000256" key="7">
    <source>
        <dbReference type="ARBA" id="ARBA00022777"/>
    </source>
</evidence>
<sequence length="489" mass="55740">MNSAAGAGDLVSSPTSVPLCQRFSLEEIQSSTKDFDDDMVIGEGGFGKVYKGQLSSEEDGHVVAIKRLNPMSNQGEHEFRAEIETLSKLRHRHLVSLIGYCDDNKEMILVYEYMPNGTLYHHLHQAEITLNWYQRIKIGIGAALGLDYLHTGVSSEHRIIHRDVKSTNILLDENMTAMISDFGLSKINPTNQSSSWVDASVKGTFGYLDPEYFYTKKLSRKTDVYAFGVVLFELLTGRRAVDDRYGEEECSLVTWAKKCVKEKNLDQMVDSNIKGTIFPKCLIRFTQIAYGCVRSIPKVRPTMIQVVTSLQAILELQLKSESSAKSSGKMSLIWKIHKYLPVVTKQNSGIDLTFLEYVCAYLCPLYYTTTSRIIYISFSVFFFFCLLLDQSSTSSPTKWRGSFHDEWIHHQRVASRRINVFTYDELNYATGNFQETCSEKRINGEVYKGWVDKLTYAPCSQSSGMPIEVERYYLQDDVRIYCFTISAIF</sequence>
<dbReference type="PROSITE" id="PS00107">
    <property type="entry name" value="PROTEIN_KINASE_ATP"/>
    <property type="match status" value="1"/>
</dbReference>